<evidence type="ECO:0008006" key="3">
    <source>
        <dbReference type="Google" id="ProtNLM"/>
    </source>
</evidence>
<evidence type="ECO:0000313" key="2">
    <source>
        <dbReference type="Proteomes" id="UP001556367"/>
    </source>
</evidence>
<name>A0ABR3IZ28_9AGAR</name>
<dbReference type="Gene3D" id="3.40.50.300">
    <property type="entry name" value="P-loop containing nucleotide triphosphate hydrolases"/>
    <property type="match status" value="1"/>
</dbReference>
<organism evidence="1 2">
    <name type="scientific">Hohenbuehelia grisea</name>
    <dbReference type="NCBI Taxonomy" id="104357"/>
    <lineage>
        <taxon>Eukaryota</taxon>
        <taxon>Fungi</taxon>
        <taxon>Dikarya</taxon>
        <taxon>Basidiomycota</taxon>
        <taxon>Agaricomycotina</taxon>
        <taxon>Agaricomycetes</taxon>
        <taxon>Agaricomycetidae</taxon>
        <taxon>Agaricales</taxon>
        <taxon>Pleurotineae</taxon>
        <taxon>Pleurotaceae</taxon>
        <taxon>Hohenbuehelia</taxon>
    </lineage>
</organism>
<sequence>MSSLQFLKEAAPIGGRGVKVGHGLAICTKKVTPVEVSDIAISSSRIILVDTPALNPDGDVAINIVSYLGKWMRKATNANLKVAGLLYFHRITDPRLNEKFTTHHDALRRMLPSDDKYKALLVTTMWDDAYGDSEHYEDRERELRDNWQRIGPSQSVVKFRKSQESAREVVRYLLTLNL</sequence>
<evidence type="ECO:0000313" key="1">
    <source>
        <dbReference type="EMBL" id="KAL0948478.1"/>
    </source>
</evidence>
<comment type="caution">
    <text evidence="1">The sequence shown here is derived from an EMBL/GenBank/DDBJ whole genome shotgun (WGS) entry which is preliminary data.</text>
</comment>
<gene>
    <name evidence="1" type="ORF">HGRIS_011047</name>
</gene>
<dbReference type="InterPro" id="IPR027417">
    <property type="entry name" value="P-loop_NTPase"/>
</dbReference>
<accession>A0ABR3IZ28</accession>
<keyword evidence="2" id="KW-1185">Reference proteome</keyword>
<dbReference type="Proteomes" id="UP001556367">
    <property type="component" value="Unassembled WGS sequence"/>
</dbReference>
<protein>
    <recommendedName>
        <fullName evidence="3">G domain-containing protein</fullName>
    </recommendedName>
</protein>
<proteinExistence type="predicted"/>
<reference evidence="2" key="1">
    <citation type="submission" date="2024-06" db="EMBL/GenBank/DDBJ databases">
        <title>Multi-omics analyses provide insights into the biosynthesis of the anticancer antibiotic pleurotin in Hohenbuehelia grisea.</title>
        <authorList>
            <person name="Weaver J.A."/>
            <person name="Alberti F."/>
        </authorList>
    </citation>
    <scope>NUCLEOTIDE SEQUENCE [LARGE SCALE GENOMIC DNA]</scope>
    <source>
        <strain evidence="2">T-177</strain>
    </source>
</reference>
<dbReference type="EMBL" id="JASNQZ010000014">
    <property type="protein sequence ID" value="KAL0948478.1"/>
    <property type="molecule type" value="Genomic_DNA"/>
</dbReference>